<dbReference type="AlphaFoldDB" id="E4NW28"/>
<evidence type="ECO:0000256" key="4">
    <source>
        <dbReference type="ARBA" id="ARBA00022989"/>
    </source>
</evidence>
<dbReference type="GO" id="GO:0005436">
    <property type="term" value="F:sodium:phosphate symporter activity"/>
    <property type="evidence" value="ECO:0007669"/>
    <property type="project" value="InterPro"/>
</dbReference>
<accession>E4NW28</accession>
<dbReference type="InterPro" id="IPR003841">
    <property type="entry name" value="Na/Pi_transpt"/>
</dbReference>
<comment type="subcellular location">
    <subcellularLocation>
        <location evidence="1">Cell membrane</location>
        <topology evidence="1">Multi-pass membrane protein</topology>
    </subcellularLocation>
</comment>
<dbReference type="EMBL" id="CP001693">
    <property type="protein sequence ID" value="ADQ69248.1"/>
    <property type="molecule type" value="Genomic_DNA"/>
</dbReference>
<organism evidence="7 8">
    <name type="scientific">Halogeometricum borinquense (strain ATCC 700274 / DSM 11551 / JCM 10706 / KCTC 4070 / PR3)</name>
    <dbReference type="NCBI Taxonomy" id="469382"/>
    <lineage>
        <taxon>Archaea</taxon>
        <taxon>Methanobacteriati</taxon>
        <taxon>Methanobacteriota</taxon>
        <taxon>Stenosarchaea group</taxon>
        <taxon>Halobacteria</taxon>
        <taxon>Halobacteriales</taxon>
        <taxon>Haloferacaceae</taxon>
        <taxon>Halogeometricum</taxon>
    </lineage>
</organism>
<feature type="transmembrane region" description="Helical" evidence="6">
    <location>
        <begin position="153"/>
        <end position="179"/>
    </location>
</feature>
<dbReference type="HOGENOM" id="CLU_737107_0_0_2"/>
<dbReference type="Proteomes" id="UP000006663">
    <property type="component" value="Plasmid pHBOR03"/>
</dbReference>
<geneLocation type="plasmid" evidence="7 8">
    <name>pHBOR03</name>
</geneLocation>
<dbReference type="Pfam" id="PF02690">
    <property type="entry name" value="Na_Pi_cotrans"/>
    <property type="match status" value="1"/>
</dbReference>
<evidence type="ECO:0000256" key="5">
    <source>
        <dbReference type="ARBA" id="ARBA00023136"/>
    </source>
</evidence>
<feature type="transmembrane region" description="Helical" evidence="6">
    <location>
        <begin position="315"/>
        <end position="333"/>
    </location>
</feature>
<sequence>MLFLFAVQLLGTATDAAAPVLKPVFSRISVEDTATLGLSWFGTYVLANGSVIAALSLSFFSAGIVSVPQLFLMVAGSRLGAAAIVVFIGVLDYFQKERYSLQKSVSMGLLTFLLTHSVYVPVTVLGYIALPYFRGPFYSVSSGWTLRSQPLSFFHPLTVAITTRIGPLLSFLLAVGILFGSLRLFDRLLTSVDTATLRDRFFRHLRNTWVSFGIGLLVTGVTTSVAFSLGVIVPLYNRGYVKRDELIPYVLGANLGTLFDTLVVAILLESAVGVAVVLVLLVTATLVTLIALVVHDSYSRLIAVFHDRLLTDRRLFVGFVLSLLLGPLVLLFVP</sequence>
<gene>
    <name evidence="7" type="ordered locus">Hbor_39340</name>
</gene>
<keyword evidence="2" id="KW-1003">Cell membrane</keyword>
<proteinExistence type="predicted"/>
<evidence type="ECO:0000256" key="1">
    <source>
        <dbReference type="ARBA" id="ARBA00004651"/>
    </source>
</evidence>
<evidence type="ECO:0000256" key="3">
    <source>
        <dbReference type="ARBA" id="ARBA00022692"/>
    </source>
</evidence>
<reference evidence="8" key="1">
    <citation type="journal article" date="2009" name="Stand. Genomic Sci.">
        <title>Complete genome sequence of Halogeometricum borinquense type strain (PR3).</title>
        <authorList>
            <person name="Malfatti S."/>
            <person name="Tindall B.J."/>
            <person name="Schneider S."/>
            <person name="Fahnrich R."/>
            <person name="Lapidus A."/>
            <person name="Labuttii K."/>
            <person name="Copeland A."/>
            <person name="Glavina Del Rio T."/>
            <person name="Nolan M."/>
            <person name="Chen F."/>
            <person name="Lucas S."/>
            <person name="Tice H."/>
            <person name="Cheng J.F."/>
            <person name="Bruce D."/>
            <person name="Goodwin L."/>
            <person name="Pitluck S."/>
            <person name="Anderson I."/>
            <person name="Pati A."/>
            <person name="Ivanova N."/>
            <person name="Mavromatis K."/>
            <person name="Chen A."/>
            <person name="Palaniappan K."/>
            <person name="D'haeseleer P."/>
            <person name="Goker M."/>
            <person name="Bristow J."/>
            <person name="Eisen J.A."/>
            <person name="Markowitz V."/>
            <person name="Hugenholtz P."/>
            <person name="Kyrpides N.C."/>
            <person name="Klenk H.P."/>
            <person name="Chain P."/>
        </authorList>
    </citation>
    <scope>NUCLEOTIDE SEQUENCE [LARGE SCALE GENOMIC DNA]</scope>
    <source>
        <strain evidence="8">ATCC 700274 / DSM 11551 / JCM 10706 / KCTC 4070 / PR3</strain>
        <plasmid evidence="8">pHBOR03</plasmid>
    </source>
</reference>
<feature type="transmembrane region" description="Helical" evidence="6">
    <location>
        <begin position="70"/>
        <end position="91"/>
    </location>
</feature>
<dbReference type="KEGG" id="hbo:Hbor_39340"/>
<protein>
    <submittedName>
        <fullName evidence="7">Na+/phosphate symporter</fullName>
    </submittedName>
</protein>
<keyword evidence="8" id="KW-1185">Reference proteome</keyword>
<feature type="transmembrane region" description="Helical" evidence="6">
    <location>
        <begin position="274"/>
        <end position="294"/>
    </location>
</feature>
<evidence type="ECO:0000256" key="6">
    <source>
        <dbReference type="SAM" id="Phobius"/>
    </source>
</evidence>
<evidence type="ECO:0000313" key="8">
    <source>
        <dbReference type="Proteomes" id="UP000006663"/>
    </source>
</evidence>
<feature type="transmembrane region" description="Helical" evidence="6">
    <location>
        <begin position="246"/>
        <end position="268"/>
    </location>
</feature>
<keyword evidence="4 6" id="KW-1133">Transmembrane helix</keyword>
<dbReference type="GO" id="GO:0044341">
    <property type="term" value="P:sodium-dependent phosphate transport"/>
    <property type="evidence" value="ECO:0007669"/>
    <property type="project" value="InterPro"/>
</dbReference>
<keyword evidence="5 6" id="KW-0472">Membrane</keyword>
<dbReference type="GO" id="GO:0005886">
    <property type="term" value="C:plasma membrane"/>
    <property type="evidence" value="ECO:0007669"/>
    <property type="project" value="UniProtKB-SubCell"/>
</dbReference>
<keyword evidence="7" id="KW-0614">Plasmid</keyword>
<evidence type="ECO:0000256" key="2">
    <source>
        <dbReference type="ARBA" id="ARBA00022475"/>
    </source>
</evidence>
<feature type="transmembrane region" description="Helical" evidence="6">
    <location>
        <begin position="111"/>
        <end position="133"/>
    </location>
</feature>
<evidence type="ECO:0000313" key="7">
    <source>
        <dbReference type="EMBL" id="ADQ69248.1"/>
    </source>
</evidence>
<keyword evidence="3 6" id="KW-0812">Transmembrane</keyword>
<feature type="transmembrane region" description="Helical" evidence="6">
    <location>
        <begin position="209"/>
        <end position="234"/>
    </location>
</feature>
<feature type="transmembrane region" description="Helical" evidence="6">
    <location>
        <begin position="41"/>
        <end position="63"/>
    </location>
</feature>
<name>E4NW28_HALBP</name>